<keyword evidence="1 5" id="KW-0378">Hydrolase</keyword>
<feature type="compositionally biased region" description="Polar residues" evidence="2">
    <location>
        <begin position="402"/>
        <end position="415"/>
    </location>
</feature>
<dbReference type="SMART" id="SM00939">
    <property type="entry name" value="PepX_C"/>
    <property type="match status" value="1"/>
</dbReference>
<gene>
    <name evidence="5" type="ORF">RI844_06370</name>
</gene>
<accession>A0ABZ0GSA7</accession>
<evidence type="ECO:0000259" key="4">
    <source>
        <dbReference type="SMART" id="SM00939"/>
    </source>
</evidence>
<feature type="signal peptide" evidence="3">
    <location>
        <begin position="1"/>
        <end position="27"/>
    </location>
</feature>
<dbReference type="InterPro" id="IPR000383">
    <property type="entry name" value="Xaa-Pro-like_dom"/>
</dbReference>
<dbReference type="Pfam" id="PF08530">
    <property type="entry name" value="PepX_C"/>
    <property type="match status" value="1"/>
</dbReference>
<dbReference type="InterPro" id="IPR029058">
    <property type="entry name" value="AB_hydrolase_fold"/>
</dbReference>
<dbReference type="Gene3D" id="2.60.120.260">
    <property type="entry name" value="Galactose-binding domain-like"/>
    <property type="match status" value="1"/>
</dbReference>
<dbReference type="Gene3D" id="1.10.3020.10">
    <property type="entry name" value="alpha-amino acid ester hydrolase ( Helical cap domain)"/>
    <property type="match status" value="1"/>
</dbReference>
<evidence type="ECO:0000256" key="2">
    <source>
        <dbReference type="SAM" id="MobiDB-lite"/>
    </source>
</evidence>
<keyword evidence="3" id="KW-0732">Signal</keyword>
<name>A0ABZ0GSA7_9GAMM</name>
<dbReference type="SUPFAM" id="SSF53474">
    <property type="entry name" value="alpha/beta-Hydrolases"/>
    <property type="match status" value="1"/>
</dbReference>
<dbReference type="InterPro" id="IPR013736">
    <property type="entry name" value="Xaa-Pro_dipept_C"/>
</dbReference>
<evidence type="ECO:0000313" key="6">
    <source>
        <dbReference type="Proteomes" id="UP001301442"/>
    </source>
</evidence>
<dbReference type="EMBL" id="CP136600">
    <property type="protein sequence ID" value="WOH38837.1"/>
    <property type="molecule type" value="Genomic_DNA"/>
</dbReference>
<dbReference type="RefSeq" id="WP_348397606.1">
    <property type="nucleotide sequence ID" value="NZ_CP136600.1"/>
</dbReference>
<dbReference type="Gene3D" id="3.40.50.1820">
    <property type="entry name" value="alpha/beta hydrolase"/>
    <property type="match status" value="1"/>
</dbReference>
<dbReference type="NCBIfam" id="TIGR00976">
    <property type="entry name" value="CocE_NonD"/>
    <property type="match status" value="1"/>
</dbReference>
<dbReference type="Pfam" id="PF02129">
    <property type="entry name" value="Peptidase_S15"/>
    <property type="match status" value="1"/>
</dbReference>
<dbReference type="InterPro" id="IPR008979">
    <property type="entry name" value="Galactose-bd-like_sf"/>
</dbReference>
<organism evidence="5 6">
    <name type="scientific">Thalassotalea fonticola</name>
    <dbReference type="NCBI Taxonomy" id="3065649"/>
    <lineage>
        <taxon>Bacteria</taxon>
        <taxon>Pseudomonadati</taxon>
        <taxon>Pseudomonadota</taxon>
        <taxon>Gammaproteobacteria</taxon>
        <taxon>Alteromonadales</taxon>
        <taxon>Colwelliaceae</taxon>
        <taxon>Thalassotalea</taxon>
    </lineage>
</organism>
<sequence>MNNKLYLKICRFTLVTVSVICCNIAFAYSQFYDGWQRNSVYVDARDGVKLAVDYYRPTFNGELHQKPLPVAWRFTPYGRFLLDEKGKLNSELLPSQGGDINGPVAIEKLLESGYIVAVVDVRGYSASHGVSKTWLGEQQAKDAFDITEWLIKLPFTTEKTAMFGRSYLGSVQYLAAAEASPYLKAIFPAMAQFDHYETAYSNGIYRQDLGAMWQRLIRAKLDFPSMQATPFSVAPVDNDSDRRLITKAAFYHQWNRSFSDQMLALPFRDSIDQVSGEALHIQNSPAYKLTAINASNIAIYHWTGWWDAYGKGQTIMYANLTTPQKLHIGPYFHVEHFGIDVFDEMIKWFDFHLKGIENNIMDEEPVRYFVVGDSPEDGWKTSKSWPLDAEKRQKLFFSKAKSGSINSTNDSSLAATNDRENSQDDYDVDYSISLGGYIERNGGSHRTCKGKQFVEEVCYAHSGYPDLSLNYDQKSLTYTSEKLTSDIVIVGHPVVQFWLTASTDVADLFVVLEEVEPDGTSRFVTDNALKTSHKAVTKNAPFNNLGLPWLANLEKDRVSLSKAPNLIQLDLKPIGNRFDKGNRIRVTIAGADSKSGTAPWDEIERKITIHKGSSFPSFIDLPVIEGSVSEIK</sequence>
<evidence type="ECO:0000313" key="5">
    <source>
        <dbReference type="EMBL" id="WOH38837.1"/>
    </source>
</evidence>
<dbReference type="Proteomes" id="UP001301442">
    <property type="component" value="Chromosome"/>
</dbReference>
<evidence type="ECO:0000256" key="1">
    <source>
        <dbReference type="ARBA" id="ARBA00022801"/>
    </source>
</evidence>
<dbReference type="GO" id="GO:0016787">
    <property type="term" value="F:hydrolase activity"/>
    <property type="evidence" value="ECO:0007669"/>
    <property type="project" value="UniProtKB-KW"/>
</dbReference>
<dbReference type="InterPro" id="IPR005674">
    <property type="entry name" value="CocE/Ser_esterase"/>
</dbReference>
<feature type="region of interest" description="Disordered" evidence="2">
    <location>
        <begin position="402"/>
        <end position="422"/>
    </location>
</feature>
<dbReference type="SUPFAM" id="SSF49785">
    <property type="entry name" value="Galactose-binding domain-like"/>
    <property type="match status" value="1"/>
</dbReference>
<reference evidence="5 6" key="1">
    <citation type="submission" date="2023-09" db="EMBL/GenBank/DDBJ databases">
        <authorList>
            <person name="Qi X."/>
        </authorList>
    </citation>
    <scope>NUCLEOTIDE SEQUENCE [LARGE SCALE GENOMIC DNA]</scope>
    <source>
        <strain evidence="5 6">S1-1</strain>
    </source>
</reference>
<protein>
    <submittedName>
        <fullName evidence="5">CocE/NonD family hydrolase</fullName>
    </submittedName>
</protein>
<evidence type="ECO:0000256" key="3">
    <source>
        <dbReference type="SAM" id="SignalP"/>
    </source>
</evidence>
<keyword evidence="6" id="KW-1185">Reference proteome</keyword>
<feature type="chain" id="PRO_5045308651" evidence="3">
    <location>
        <begin position="28"/>
        <end position="632"/>
    </location>
</feature>
<feature type="domain" description="Xaa-Pro dipeptidyl-peptidase C-terminal" evidence="4">
    <location>
        <begin position="346"/>
        <end position="620"/>
    </location>
</feature>
<proteinExistence type="predicted"/>